<dbReference type="InterPro" id="IPR024983">
    <property type="entry name" value="CHAT_dom"/>
</dbReference>
<feature type="domain" description="CHAT" evidence="1">
    <location>
        <begin position="724"/>
        <end position="858"/>
    </location>
</feature>
<proteinExistence type="predicted"/>
<gene>
    <name evidence="2" type="ORF">PPSIR1_32989</name>
</gene>
<evidence type="ECO:0000313" key="3">
    <source>
        <dbReference type="Proteomes" id="UP000005801"/>
    </source>
</evidence>
<dbReference type="STRING" id="391625.PPSIR1_32989"/>
<evidence type="ECO:0000259" key="1">
    <source>
        <dbReference type="Pfam" id="PF12770"/>
    </source>
</evidence>
<dbReference type="eggNOG" id="COG4995">
    <property type="taxonomic scope" value="Bacteria"/>
</dbReference>
<comment type="caution">
    <text evidence="2">The sequence shown here is derived from an EMBL/GenBank/DDBJ whole genome shotgun (WGS) entry which is preliminary data.</text>
</comment>
<reference evidence="2 3" key="1">
    <citation type="submission" date="2007-06" db="EMBL/GenBank/DDBJ databases">
        <authorList>
            <person name="Shimkets L."/>
            <person name="Ferriera S."/>
            <person name="Johnson J."/>
            <person name="Kravitz S."/>
            <person name="Beeson K."/>
            <person name="Sutton G."/>
            <person name="Rogers Y.-H."/>
            <person name="Friedman R."/>
            <person name="Frazier M."/>
            <person name="Venter J.C."/>
        </authorList>
    </citation>
    <scope>NUCLEOTIDE SEQUENCE [LARGE SCALE GENOMIC DNA]</scope>
    <source>
        <strain evidence="2 3">SIR-1</strain>
    </source>
</reference>
<dbReference type="SUPFAM" id="SSF48452">
    <property type="entry name" value="TPR-like"/>
    <property type="match status" value="1"/>
</dbReference>
<evidence type="ECO:0000313" key="2">
    <source>
        <dbReference type="EMBL" id="EDM74104.1"/>
    </source>
</evidence>
<keyword evidence="3" id="KW-1185">Reference proteome</keyword>
<name>A6GJ29_9BACT</name>
<dbReference type="AlphaFoldDB" id="A6GJ29"/>
<organism evidence="2 3">
    <name type="scientific">Plesiocystis pacifica SIR-1</name>
    <dbReference type="NCBI Taxonomy" id="391625"/>
    <lineage>
        <taxon>Bacteria</taxon>
        <taxon>Pseudomonadati</taxon>
        <taxon>Myxococcota</taxon>
        <taxon>Polyangia</taxon>
        <taxon>Nannocystales</taxon>
        <taxon>Nannocystaceae</taxon>
        <taxon>Plesiocystis</taxon>
    </lineage>
</organism>
<sequence>MVDEDPGPDAPRRARCLLTKARRVSLWLEGEQAGARYALTLDGAAVDAVVDQRPEGALFHLDLETTEGTVALADANAPEREWTVELAALSSAYSDARERAIQALHAPDTTAADALPEALGILAAADEAVEAHERPLLACMASQLAYEAGDYAAVGEGPEAVKAAARSAGARPLRCLGAARSQAAYLHLYVEPDFNASEAQLAAAIAELDGPFVHMLAELDLRYFQGTLEFRLGHLDEALVALGRTGALAEALDAEKRVAAARVMEATTLARLGRFDEAQVLADALATRWRPELDQAEPPAHALDVLSDLAWVALLRREVDPGTPDPSPQLRALAKAYAARGDRRNASHMHLNLALAAIQGGELGTAERELEAIDPATLDAHYLIWRELLGAQAALGRGRSTLALEHLERAGAYAELTHDREHDWQLWALRAATLHERGDTEGAIAAYERANAIAGELALAIPGDAGRSLFVTSHARADARHLELLVETGDTRGAFCTAVGARARHLRAQWARARPRLPPERRREYQRLLSEHQALEASLAARSEDAWELSTSELEVLQRALASEGARAEALLAQATAILEEAAPSWTCDQLWPRDPSRGVMTMAPAARSTGSTRSEASWRFFLATADAPVELVELRGALEPEALITAAVERFAAKPEGAWSTLDSLDVIATHELVAVDIHGLLAARDGPGPRVVHYSLGLGREPTAKAPAAPALAGLDVAVIASAKDLAAAREEAKAVSARLTQLGAAVSPSWSPLDAEQPTLMHYSGHGYHEGLLGWGSYLVLDGQTVRAAQIVAGQRAPQIVVLGACSAGTPSPEAIDGGMNLASAFLLAGAQLVIAPTRPVDDAVARRLAAELYASDPLELSPTALAARLAEVQRAEVEA</sequence>
<feature type="non-terminal residue" evidence="2">
    <location>
        <position position="883"/>
    </location>
</feature>
<protein>
    <recommendedName>
        <fullName evidence="1">CHAT domain-containing protein</fullName>
    </recommendedName>
</protein>
<dbReference type="Proteomes" id="UP000005801">
    <property type="component" value="Unassembled WGS sequence"/>
</dbReference>
<accession>A6GJ29</accession>
<dbReference type="EMBL" id="ABCS01000148">
    <property type="protein sequence ID" value="EDM74104.1"/>
    <property type="molecule type" value="Genomic_DNA"/>
</dbReference>
<dbReference type="Pfam" id="PF12770">
    <property type="entry name" value="CHAT"/>
    <property type="match status" value="1"/>
</dbReference>
<dbReference type="InterPro" id="IPR011990">
    <property type="entry name" value="TPR-like_helical_dom_sf"/>
</dbReference>